<dbReference type="PANTHER" id="PTHR47053">
    <property type="entry name" value="MUREIN DD-ENDOPEPTIDASE MEPH-RELATED"/>
    <property type="match status" value="1"/>
</dbReference>
<feature type="domain" description="LysM" evidence="8">
    <location>
        <begin position="206"/>
        <end position="251"/>
    </location>
</feature>
<dbReference type="InterPro" id="IPR038765">
    <property type="entry name" value="Papain-like_cys_pep_sf"/>
</dbReference>
<evidence type="ECO:0000259" key="8">
    <source>
        <dbReference type="PROSITE" id="PS51782"/>
    </source>
</evidence>
<accession>A0A4Z0R051</accession>
<dbReference type="OrthoDB" id="9814460at2"/>
<dbReference type="EMBL" id="SPQQ01000013">
    <property type="protein sequence ID" value="TGE35573.1"/>
    <property type="molecule type" value="Genomic_DNA"/>
</dbReference>
<protein>
    <submittedName>
        <fullName evidence="10">LysM peptidoglycan-binding domain-containing protein</fullName>
    </submittedName>
</protein>
<dbReference type="Pfam" id="PF01476">
    <property type="entry name" value="LysM"/>
    <property type="match status" value="1"/>
</dbReference>
<proteinExistence type="inferred from homology"/>
<dbReference type="CDD" id="cd00118">
    <property type="entry name" value="LysM"/>
    <property type="match status" value="1"/>
</dbReference>
<evidence type="ECO:0000256" key="5">
    <source>
        <dbReference type="ARBA" id="ARBA00022801"/>
    </source>
</evidence>
<evidence type="ECO:0000256" key="2">
    <source>
        <dbReference type="ARBA" id="ARBA00022670"/>
    </source>
</evidence>
<dbReference type="PROSITE" id="PS51935">
    <property type="entry name" value="NLPC_P60"/>
    <property type="match status" value="1"/>
</dbReference>
<comment type="caution">
    <text evidence="10">The sequence shown here is derived from an EMBL/GenBank/DDBJ whole genome shotgun (WGS) entry which is preliminary data.</text>
</comment>
<evidence type="ECO:0000256" key="3">
    <source>
        <dbReference type="ARBA" id="ARBA00022729"/>
    </source>
</evidence>
<keyword evidence="11" id="KW-1185">Reference proteome</keyword>
<dbReference type="Gene3D" id="2.20.230.10">
    <property type="entry name" value="Resuscitation-promoting factor rpfb"/>
    <property type="match status" value="1"/>
</dbReference>
<evidence type="ECO:0000313" key="10">
    <source>
        <dbReference type="EMBL" id="TGE35573.1"/>
    </source>
</evidence>
<dbReference type="InterPro" id="IPR036779">
    <property type="entry name" value="LysM_dom_sf"/>
</dbReference>
<keyword evidence="3" id="KW-0732">Signal</keyword>
<name>A0A4Z0R051_9FIRM</name>
<dbReference type="GO" id="GO:0006508">
    <property type="term" value="P:proteolysis"/>
    <property type="evidence" value="ECO:0007669"/>
    <property type="project" value="UniProtKB-KW"/>
</dbReference>
<dbReference type="SMART" id="SM01208">
    <property type="entry name" value="G5"/>
    <property type="match status" value="1"/>
</dbReference>
<dbReference type="SUPFAM" id="SSF54106">
    <property type="entry name" value="LysM domain"/>
    <property type="match status" value="1"/>
</dbReference>
<gene>
    <name evidence="10" type="ORF">E4K67_24990</name>
</gene>
<evidence type="ECO:0000259" key="9">
    <source>
        <dbReference type="PROSITE" id="PS51935"/>
    </source>
</evidence>
<feature type="domain" description="G5" evidence="7">
    <location>
        <begin position="258"/>
        <end position="338"/>
    </location>
</feature>
<dbReference type="Pfam" id="PF07501">
    <property type="entry name" value="G5"/>
    <property type="match status" value="1"/>
</dbReference>
<dbReference type="AlphaFoldDB" id="A0A4Z0R051"/>
<keyword evidence="5" id="KW-0378">Hydrolase</keyword>
<dbReference type="Gene3D" id="3.10.350.10">
    <property type="entry name" value="LysM domain"/>
    <property type="match status" value="1"/>
</dbReference>
<sequence length="473" mass="50937">MHLSPVLSQIKGVAFNTLQKISWKSPQVIGALSITIILTGGLTYYLSTTTSAAAVMLNGQQIGLVSNVDTGQNLVEGILEQHGKPFGLNAKTHDQITYEKVRVNPEVYVKSTLSEKTLEDKLRIYLEGYKLEADGSLIAVLPSKEDSDKVLKDYEANFVKPSDDNKVTSVNFSEKISIEKAEVQPDQMKPIDQAFKLLLDGKIMTKDYTVQPNDSWWLIARKNDMLTDEVLAGNSGATKDTKLKPGQIIKLVNTTPYLTVVSEGTYTGPETIPYDVVTKADNSLGVGQTKVIEKGSNGSKLVTYSYVQKNGIDVTKQVLDEKITQTPVNEVIAKGPSSKPVTIAMASSRGSSGSSSLVSRALSMQGTSYVFGGTSQQGFDCSGFAKYVYASSGISLPRTSFAQFASGGAVSKNDLQPGDLVFFTTYAPGASHVGIYKGGGSFVHASNPRSGVITSSLNDGFYSSRYIGARRYN</sequence>
<keyword evidence="2" id="KW-0645">Protease</keyword>
<dbReference type="Gene3D" id="3.90.1720.10">
    <property type="entry name" value="endopeptidase domain like (from Nostoc punctiforme)"/>
    <property type="match status" value="1"/>
</dbReference>
<dbReference type="InterPro" id="IPR018392">
    <property type="entry name" value="LysM"/>
</dbReference>
<dbReference type="SUPFAM" id="SSF54001">
    <property type="entry name" value="Cysteine proteinases"/>
    <property type="match status" value="1"/>
</dbReference>
<reference evidence="10 11" key="1">
    <citation type="submission" date="2019-03" db="EMBL/GenBank/DDBJ databases">
        <title>Draft Genome Sequence of Desulfosporosinus fructosivorans Strain 63.6F, Isolated from Marine Sediment in the Baltic Sea.</title>
        <authorList>
            <person name="Hausmann B."/>
            <person name="Vandieken V."/>
            <person name="Pjevac P."/>
            <person name="Schreck K."/>
            <person name="Herbold C.W."/>
            <person name="Loy A."/>
        </authorList>
    </citation>
    <scope>NUCLEOTIDE SEQUENCE [LARGE SCALE GENOMIC DNA]</scope>
    <source>
        <strain evidence="10 11">63.6F</strain>
    </source>
</reference>
<dbReference type="InterPro" id="IPR011098">
    <property type="entry name" value="G5_dom"/>
</dbReference>
<evidence type="ECO:0000256" key="1">
    <source>
        <dbReference type="ARBA" id="ARBA00007074"/>
    </source>
</evidence>
<organism evidence="10 11">
    <name type="scientific">Desulfosporosinus fructosivorans</name>
    <dbReference type="NCBI Taxonomy" id="2018669"/>
    <lineage>
        <taxon>Bacteria</taxon>
        <taxon>Bacillati</taxon>
        <taxon>Bacillota</taxon>
        <taxon>Clostridia</taxon>
        <taxon>Eubacteriales</taxon>
        <taxon>Desulfitobacteriaceae</taxon>
        <taxon>Desulfosporosinus</taxon>
    </lineage>
</organism>
<dbReference type="SMART" id="SM00257">
    <property type="entry name" value="LysM"/>
    <property type="match status" value="1"/>
</dbReference>
<dbReference type="PROSITE" id="PS51109">
    <property type="entry name" value="G5"/>
    <property type="match status" value="1"/>
</dbReference>
<dbReference type="PROSITE" id="PS51782">
    <property type="entry name" value="LYSM"/>
    <property type="match status" value="1"/>
</dbReference>
<evidence type="ECO:0000259" key="7">
    <source>
        <dbReference type="PROSITE" id="PS51109"/>
    </source>
</evidence>
<evidence type="ECO:0000256" key="6">
    <source>
        <dbReference type="ARBA" id="ARBA00022807"/>
    </source>
</evidence>
<evidence type="ECO:0000313" key="11">
    <source>
        <dbReference type="Proteomes" id="UP000298460"/>
    </source>
</evidence>
<dbReference type="Proteomes" id="UP000298460">
    <property type="component" value="Unassembled WGS sequence"/>
</dbReference>
<keyword evidence="6" id="KW-0788">Thiol protease</keyword>
<dbReference type="PANTHER" id="PTHR47053:SF4">
    <property type="entry name" value="ENDOPEPTIDASE LYTE-RELATED"/>
    <property type="match status" value="1"/>
</dbReference>
<dbReference type="RefSeq" id="WP_135551718.1">
    <property type="nucleotide sequence ID" value="NZ_SPQQ01000013.1"/>
</dbReference>
<evidence type="ECO:0000256" key="4">
    <source>
        <dbReference type="ARBA" id="ARBA00022737"/>
    </source>
</evidence>
<comment type="similarity">
    <text evidence="1">Belongs to the peptidase C40 family.</text>
</comment>
<dbReference type="Pfam" id="PF00877">
    <property type="entry name" value="NLPC_P60"/>
    <property type="match status" value="1"/>
</dbReference>
<keyword evidence="4" id="KW-0677">Repeat</keyword>
<dbReference type="InterPro" id="IPR000064">
    <property type="entry name" value="NLP_P60_dom"/>
</dbReference>
<dbReference type="GO" id="GO:0008234">
    <property type="term" value="F:cysteine-type peptidase activity"/>
    <property type="evidence" value="ECO:0007669"/>
    <property type="project" value="UniProtKB-KW"/>
</dbReference>
<feature type="domain" description="NlpC/P60" evidence="9">
    <location>
        <begin position="351"/>
        <end position="473"/>
    </location>
</feature>
<dbReference type="InterPro" id="IPR051202">
    <property type="entry name" value="Peptidase_C40"/>
</dbReference>